<evidence type="ECO:0000313" key="1">
    <source>
        <dbReference type="EMBL" id="GIY42628.1"/>
    </source>
</evidence>
<name>A0AAV4T7T4_CAEEX</name>
<evidence type="ECO:0000313" key="2">
    <source>
        <dbReference type="Proteomes" id="UP001054945"/>
    </source>
</evidence>
<sequence length="90" mass="10251">MSLTDLLTDETKVIKTKYAQKQRNTSPYTSWEMARRIEEYPHKNALPKRNAQLQNTCRVNTSSIARIVLLTIVCSDESLSTSISCCKTIL</sequence>
<organism evidence="1 2">
    <name type="scientific">Caerostris extrusa</name>
    <name type="common">Bark spider</name>
    <name type="synonym">Caerostris bankana</name>
    <dbReference type="NCBI Taxonomy" id="172846"/>
    <lineage>
        <taxon>Eukaryota</taxon>
        <taxon>Metazoa</taxon>
        <taxon>Ecdysozoa</taxon>
        <taxon>Arthropoda</taxon>
        <taxon>Chelicerata</taxon>
        <taxon>Arachnida</taxon>
        <taxon>Araneae</taxon>
        <taxon>Araneomorphae</taxon>
        <taxon>Entelegynae</taxon>
        <taxon>Araneoidea</taxon>
        <taxon>Araneidae</taxon>
        <taxon>Caerostris</taxon>
    </lineage>
</organism>
<keyword evidence="2" id="KW-1185">Reference proteome</keyword>
<accession>A0AAV4T7T4</accession>
<dbReference type="Proteomes" id="UP001054945">
    <property type="component" value="Unassembled WGS sequence"/>
</dbReference>
<protein>
    <submittedName>
        <fullName evidence="1">Uncharacterized protein</fullName>
    </submittedName>
</protein>
<dbReference type="EMBL" id="BPLR01010875">
    <property type="protein sequence ID" value="GIY42628.1"/>
    <property type="molecule type" value="Genomic_DNA"/>
</dbReference>
<gene>
    <name evidence="1" type="ORF">CEXT_761371</name>
</gene>
<comment type="caution">
    <text evidence="1">The sequence shown here is derived from an EMBL/GenBank/DDBJ whole genome shotgun (WGS) entry which is preliminary data.</text>
</comment>
<reference evidence="1 2" key="1">
    <citation type="submission" date="2021-06" db="EMBL/GenBank/DDBJ databases">
        <title>Caerostris extrusa draft genome.</title>
        <authorList>
            <person name="Kono N."/>
            <person name="Arakawa K."/>
        </authorList>
    </citation>
    <scope>NUCLEOTIDE SEQUENCE [LARGE SCALE GENOMIC DNA]</scope>
</reference>
<proteinExistence type="predicted"/>
<dbReference type="AlphaFoldDB" id="A0AAV4T7T4"/>